<keyword evidence="2" id="KW-1185">Reference proteome</keyword>
<proteinExistence type="predicted"/>
<dbReference type="HOGENOM" id="CLU_192811_0_0_9"/>
<organism evidence="1 2">
    <name type="scientific">Desulfitobacterium hafniense (strain Y51)</name>
    <dbReference type="NCBI Taxonomy" id="138119"/>
    <lineage>
        <taxon>Bacteria</taxon>
        <taxon>Bacillati</taxon>
        <taxon>Bacillota</taxon>
        <taxon>Clostridia</taxon>
        <taxon>Eubacteriales</taxon>
        <taxon>Desulfitobacteriaceae</taxon>
        <taxon>Desulfitobacterium</taxon>
    </lineage>
</organism>
<dbReference type="Proteomes" id="UP000001946">
    <property type="component" value="Chromosome"/>
</dbReference>
<protein>
    <submittedName>
        <fullName evidence="1">Uncharacterized protein</fullName>
    </submittedName>
</protein>
<dbReference type="KEGG" id="dsy:DSY2740"/>
<accession>Q24TW3</accession>
<reference evidence="1 2" key="1">
    <citation type="journal article" date="2006" name="J. Bacteriol.">
        <title>Complete genome sequence of the dehalorespiring bacterium Desulfitobacterium hafniense Y51 and comparison with Dehalococcoides ethenogenes 195.</title>
        <authorList>
            <person name="Nonaka H."/>
            <person name="Keresztes G."/>
            <person name="Shinoda Y."/>
            <person name="Ikenaga Y."/>
            <person name="Abe M."/>
            <person name="Naito K."/>
            <person name="Inatomi K."/>
            <person name="Furukawa K."/>
            <person name="Inui M."/>
            <person name="Yukawa H."/>
        </authorList>
    </citation>
    <scope>NUCLEOTIDE SEQUENCE [LARGE SCALE GENOMIC DNA]</scope>
    <source>
        <strain evidence="1 2">Y51</strain>
    </source>
</reference>
<dbReference type="EMBL" id="AP008230">
    <property type="protein sequence ID" value="BAE84529.1"/>
    <property type="molecule type" value="Genomic_DNA"/>
</dbReference>
<gene>
    <name evidence="1" type="ordered locus">DSY2740</name>
</gene>
<evidence type="ECO:0000313" key="2">
    <source>
        <dbReference type="Proteomes" id="UP000001946"/>
    </source>
</evidence>
<dbReference type="AlphaFoldDB" id="Q24TW3"/>
<evidence type="ECO:0000313" key="1">
    <source>
        <dbReference type="EMBL" id="BAE84529.1"/>
    </source>
</evidence>
<sequence length="84" mass="9745">MRCGSPSDIHILFIGGELPLILAITPERWQKYSSPNTEYWQSYIIQCAKICKQCLFLHYFLGAILNLNDITAKNYKSSIWKNSF</sequence>
<name>Q24TW3_DESHY</name>
<dbReference type="STRING" id="138119.DSY2740"/>